<accession>A0AAD9AK86</accession>
<proteinExistence type="predicted"/>
<reference evidence="2" key="1">
    <citation type="submission" date="2023-01" db="EMBL/GenBank/DDBJ databases">
        <title>Colletotrichum chrysophilum M932 genome sequence.</title>
        <authorList>
            <person name="Baroncelli R."/>
        </authorList>
    </citation>
    <scope>NUCLEOTIDE SEQUENCE</scope>
    <source>
        <strain evidence="2">M932</strain>
    </source>
</reference>
<gene>
    <name evidence="2" type="ORF">CCHR01_07745</name>
</gene>
<name>A0AAD9AK86_9PEZI</name>
<sequence length="344" mass="37994">MSPRETFASYPRKAMTEAPPAHATGMIDTSSAAGLQAQPASDQDIESRGTHHHFHLAAITVDDPLLTDAADVAGPAHRDRPNEEESASANPATTISVESDDSTGGTESSVHLTPTPTRNIADSRTSREVSPGRSIFDRLGLNATPGSLLEDPSGGDPMLENSSNDAVKGPVSVFADTLLDFGLVCGRRIGLLEGTKILVETRMMDLRAEMDKAWSSIREGRNCERGFDAIESDLRLLAEAKSNVDEAVQDAENEFQTYRSAFVDKVQAASRHLAHVWVDISRVVSSFWYWPLDHVRVAGRSLCWEYCLRVQEVEAKHVCQSWLLEERVKKPSRIQRRYRLQDPK</sequence>
<keyword evidence="3" id="KW-1185">Reference proteome</keyword>
<evidence type="ECO:0000313" key="3">
    <source>
        <dbReference type="Proteomes" id="UP001243330"/>
    </source>
</evidence>
<feature type="region of interest" description="Disordered" evidence="1">
    <location>
        <begin position="1"/>
        <end position="47"/>
    </location>
</feature>
<organism evidence="2 3">
    <name type="scientific">Colletotrichum chrysophilum</name>
    <dbReference type="NCBI Taxonomy" id="1836956"/>
    <lineage>
        <taxon>Eukaryota</taxon>
        <taxon>Fungi</taxon>
        <taxon>Dikarya</taxon>
        <taxon>Ascomycota</taxon>
        <taxon>Pezizomycotina</taxon>
        <taxon>Sordariomycetes</taxon>
        <taxon>Hypocreomycetidae</taxon>
        <taxon>Glomerellales</taxon>
        <taxon>Glomerellaceae</taxon>
        <taxon>Colletotrichum</taxon>
        <taxon>Colletotrichum gloeosporioides species complex</taxon>
    </lineage>
</organism>
<feature type="compositionally biased region" description="Polar residues" evidence="1">
    <location>
        <begin position="27"/>
        <end position="41"/>
    </location>
</feature>
<comment type="caution">
    <text evidence="2">The sequence shown here is derived from an EMBL/GenBank/DDBJ whole genome shotgun (WGS) entry which is preliminary data.</text>
</comment>
<dbReference type="EMBL" id="JAQOWY010000139">
    <property type="protein sequence ID" value="KAK1849611.1"/>
    <property type="molecule type" value="Genomic_DNA"/>
</dbReference>
<feature type="compositionally biased region" description="Polar residues" evidence="1">
    <location>
        <begin position="87"/>
        <end position="123"/>
    </location>
</feature>
<feature type="region of interest" description="Disordered" evidence="1">
    <location>
        <begin position="72"/>
        <end position="163"/>
    </location>
</feature>
<protein>
    <submittedName>
        <fullName evidence="2">Uncharacterized protein</fullName>
    </submittedName>
</protein>
<evidence type="ECO:0000313" key="2">
    <source>
        <dbReference type="EMBL" id="KAK1849611.1"/>
    </source>
</evidence>
<dbReference type="AlphaFoldDB" id="A0AAD9AK86"/>
<dbReference type="Proteomes" id="UP001243330">
    <property type="component" value="Unassembled WGS sequence"/>
</dbReference>
<evidence type="ECO:0000256" key="1">
    <source>
        <dbReference type="SAM" id="MobiDB-lite"/>
    </source>
</evidence>